<feature type="transmembrane region" description="Helical" evidence="17">
    <location>
        <begin position="503"/>
        <end position="523"/>
    </location>
</feature>
<comment type="caution">
    <text evidence="22">The sequence shown here is derived from an EMBL/GenBank/DDBJ whole genome shotgun (WGS) entry which is preliminary data.</text>
</comment>
<feature type="compositionally biased region" description="Low complexity" evidence="18">
    <location>
        <begin position="47"/>
        <end position="63"/>
    </location>
</feature>
<feature type="binding site" evidence="15">
    <location>
        <position position="1101"/>
    </location>
    <ligand>
        <name>ATP</name>
        <dbReference type="ChEBI" id="CHEBI:30616"/>
    </ligand>
</feature>
<feature type="compositionally biased region" description="Low complexity" evidence="18">
    <location>
        <begin position="125"/>
        <end position="142"/>
    </location>
</feature>
<evidence type="ECO:0000256" key="8">
    <source>
        <dbReference type="ARBA" id="ARBA00022842"/>
    </source>
</evidence>
<dbReference type="GO" id="GO:0005886">
    <property type="term" value="C:plasma membrane"/>
    <property type="evidence" value="ECO:0007669"/>
    <property type="project" value="TreeGrafter"/>
</dbReference>
<protein>
    <recommendedName>
        <fullName evidence="17">Phospholipid-transporting ATPase</fullName>
        <ecNumber evidence="17">7.6.2.1</ecNumber>
    </recommendedName>
</protein>
<proteinExistence type="inferred from homology"/>
<dbReference type="InterPro" id="IPR036412">
    <property type="entry name" value="HAD-like_sf"/>
</dbReference>
<sequence>MGPSAGKPVFSASSDGQDNVSDDIIEAPRDEEDPRMSDTPGVAGGIPLTSSPLSPQPSTSASSRGGPLPVPVTRNRGFSLRRAAFALNVSRNDQQAPGPIPQQRSPFVDKVPEEESESKRDVHNTIKSSSEPESSNTSKISSLVPGVERKEPWWSNKHAAKFTSTFTQVVKTITRTKDIPPSKDGRHIELKPSGVGESIDERTGKPYIGNTITSSRYNFYNFLPRQLIFQFSRVSNFYFLCIAVLQLTGFSTTGTYSTLVPLMAFVSIAMAKEGFDDWRRHVLDRVENRNTVEVLRRGLPGEEEWLEVRWLGVQVGDIVKLRRDDAVPADLVLIFADGPNGMAYIDTAALDGESNLKSKQASPLLRKLCHDEKDLSKCQAHIVVEDPNIDLYNFDGRITVGSETLPLTGNEVIYRGSVLRNTTCAFGMVINSGEECKIRMNAMKNPKAKAPSMQHIVNQVVVIIASFVLILTGLNNAAYGIWKLKKEKNATYLMGASVGRGELFASSFVMFSTMIPLSLYISLEIVKVGQMYIMGDVEMYDAESDTPFEPRTNTINEELGQISHVFSDKTGTLTENVMRFRKMSVAGMAWLHDLDLKKDDAVEKVETGQSKMPVEKTRVSGHAKQISDLGPLYSPQTRDSAVGGRSRQLSPAVTRTFTSRYELPSKRESTTEELVAYLQRRTDSPFVKRARFFLLAIALCHTALPETQESGERDYQSMSPDELALVRAARDLGFIVVDRPSQSITIASKDGERQTRETYEVLDVVEFSSKRKRMSIIIRFPDGQICLFTKGADSAIIPRLKATTGAVQKDAEIRKSMTAKRRSEAKEELRRQSEDKPRTSLSRPSFSRSRSQVGRPSFVSRRSGADGRTSIEFLGRVLHDSPRPSMVSRRSSNFGQLNIDHSVASDESATLEATLKHIHDFATEGLRTLMYGHRILGGEEYQTWKKRFHEASTSLVNRQELIDQASETLERDLDLTGATAIEDELQKGVPETIEKLRRAGMKVWMLTGDKRETAINIGHSCKLITNISEVIVLDYEKNNVAETIASALHDINQGDVAHCVVVVDGQTLTDIETNPDLATPFFELVIAANSVICCRASPTQKAFLVKTIRTKVKKSVTLAIGDSANDIAMIQEAHVGIGISGKEGMQAARTSDYSIGQFRFLQRLLLVHGRWNYVRTGKYILGTFWKEMMFFITQAIYQGYNGFTGTSLYEYWSGSVINVIFCALCIIFLGMFEQDLQASTLLAVPELYRRGQHNGAFNLWKYAWWNFMALTDAVIIYYFVVLAYGMAKFNDVFVDSSDIFAFGQLSFAICVVVINTKLLILEMHNRTVITAIGWFCGIGGWWLWNLIINQVYDPNTSFYGVQHGFVDRFGKSSLWWLTLILGAAAVLLWEVTVSSMRIAWWPDEVDVFQELERDPVWKSRFEGIARGERQVEEDED</sequence>
<feature type="binding site" evidence="15">
    <location>
        <position position="570"/>
    </location>
    <ligand>
        <name>ATP</name>
        <dbReference type="ChEBI" id="CHEBI:30616"/>
    </ligand>
</feature>
<dbReference type="PANTHER" id="PTHR24092">
    <property type="entry name" value="PROBABLE PHOSPHOLIPID-TRANSPORTING ATPASE"/>
    <property type="match status" value="1"/>
</dbReference>
<feature type="binding site" evidence="15">
    <location>
        <position position="569"/>
    </location>
    <ligand>
        <name>ATP</name>
        <dbReference type="ChEBI" id="CHEBI:30616"/>
    </ligand>
</feature>
<dbReference type="PROSITE" id="PS00154">
    <property type="entry name" value="ATPASE_E1_E2"/>
    <property type="match status" value="1"/>
</dbReference>
<evidence type="ECO:0000313" key="23">
    <source>
        <dbReference type="Proteomes" id="UP000178129"/>
    </source>
</evidence>
<dbReference type="Proteomes" id="UP000178129">
    <property type="component" value="Unassembled WGS sequence"/>
</dbReference>
<feature type="binding site" evidence="15">
    <location>
        <position position="1008"/>
    </location>
    <ligand>
        <name>ATP</name>
        <dbReference type="ChEBI" id="CHEBI:30616"/>
    </ligand>
</feature>
<evidence type="ECO:0000259" key="21">
    <source>
        <dbReference type="Pfam" id="PF16212"/>
    </source>
</evidence>
<feature type="domain" description="P-type ATPase N-terminal" evidence="20">
    <location>
        <begin position="203"/>
        <end position="258"/>
    </location>
</feature>
<feature type="region of interest" description="Disordered" evidence="18">
    <location>
        <begin position="89"/>
        <end position="144"/>
    </location>
</feature>
<feature type="region of interest" description="Disordered" evidence="18">
    <location>
        <begin position="627"/>
        <end position="649"/>
    </location>
</feature>
<dbReference type="SUPFAM" id="SSF56784">
    <property type="entry name" value="HAD-like"/>
    <property type="match status" value="1"/>
</dbReference>
<dbReference type="GO" id="GO:0005802">
    <property type="term" value="C:trans-Golgi network"/>
    <property type="evidence" value="ECO:0007669"/>
    <property type="project" value="TreeGrafter"/>
</dbReference>
<dbReference type="EMBL" id="FJUW01000098">
    <property type="protein sequence ID" value="CZT13770.1"/>
    <property type="molecule type" value="Genomic_DNA"/>
</dbReference>
<dbReference type="GO" id="GO:0045332">
    <property type="term" value="P:phospholipid translocation"/>
    <property type="evidence" value="ECO:0007669"/>
    <property type="project" value="TreeGrafter"/>
</dbReference>
<gene>
    <name evidence="22" type="ORF">RCO7_07129</name>
</gene>
<feature type="region of interest" description="Disordered" evidence="18">
    <location>
        <begin position="177"/>
        <end position="196"/>
    </location>
</feature>
<dbReference type="SUPFAM" id="SSF81660">
    <property type="entry name" value="Metal cation-transporting ATPase, ATP-binding domain N"/>
    <property type="match status" value="1"/>
</dbReference>
<evidence type="ECO:0000256" key="3">
    <source>
        <dbReference type="ARBA" id="ARBA00008109"/>
    </source>
</evidence>
<feature type="binding site" evidence="16">
    <location>
        <position position="1122"/>
    </location>
    <ligand>
        <name>Mg(2+)</name>
        <dbReference type="ChEBI" id="CHEBI:18420"/>
    </ligand>
</feature>
<feature type="transmembrane region" description="Helical" evidence="17">
    <location>
        <begin position="460"/>
        <end position="482"/>
    </location>
</feature>
<dbReference type="Pfam" id="PF00702">
    <property type="entry name" value="Hydrolase"/>
    <property type="match status" value="1"/>
</dbReference>
<feature type="compositionally biased region" description="Basic and acidic residues" evidence="18">
    <location>
        <begin position="811"/>
        <end position="838"/>
    </location>
</feature>
<dbReference type="InParanoid" id="A0A1E1LTC0"/>
<evidence type="ECO:0000256" key="11">
    <source>
        <dbReference type="ARBA" id="ARBA00023136"/>
    </source>
</evidence>
<keyword evidence="8 16" id="KW-0460">Magnesium</keyword>
<evidence type="ECO:0000256" key="4">
    <source>
        <dbReference type="ARBA" id="ARBA00022692"/>
    </source>
</evidence>
<feature type="transmembrane region" description="Helical" evidence="17">
    <location>
        <begin position="1327"/>
        <end position="1344"/>
    </location>
</feature>
<comment type="catalytic activity">
    <reaction evidence="13">
        <text>a 1,2-diacyl-sn-glycero-3-phosphoethanolamine(out) + ATP + H2O = a 1,2-diacyl-sn-glycero-3-phosphoethanolamine(in) + ADP + phosphate + H(+)</text>
        <dbReference type="Rhea" id="RHEA:66132"/>
        <dbReference type="ChEBI" id="CHEBI:15377"/>
        <dbReference type="ChEBI" id="CHEBI:15378"/>
        <dbReference type="ChEBI" id="CHEBI:30616"/>
        <dbReference type="ChEBI" id="CHEBI:43474"/>
        <dbReference type="ChEBI" id="CHEBI:64612"/>
        <dbReference type="ChEBI" id="CHEBI:456216"/>
    </reaction>
    <physiologicalReaction direction="left-to-right" evidence="13">
        <dbReference type="Rhea" id="RHEA:66133"/>
    </physiologicalReaction>
</comment>
<dbReference type="InterPro" id="IPR032630">
    <property type="entry name" value="P_typ_ATPase_c"/>
</dbReference>
<evidence type="ECO:0000256" key="1">
    <source>
        <dbReference type="ARBA" id="ARBA00004141"/>
    </source>
</evidence>
<dbReference type="InterPro" id="IPR006539">
    <property type="entry name" value="P-type_ATPase_IV"/>
</dbReference>
<dbReference type="Gene3D" id="3.40.50.1000">
    <property type="entry name" value="HAD superfamily/HAD-like"/>
    <property type="match status" value="1"/>
</dbReference>
<feature type="compositionally biased region" description="Basic and acidic residues" evidence="18">
    <location>
        <begin position="26"/>
        <end position="36"/>
    </location>
</feature>
<feature type="region of interest" description="Disordered" evidence="18">
    <location>
        <begin position="1"/>
        <end position="76"/>
    </location>
</feature>
<keyword evidence="6 15" id="KW-0547">Nucleotide-binding</keyword>
<evidence type="ECO:0000256" key="17">
    <source>
        <dbReference type="RuleBase" id="RU362033"/>
    </source>
</evidence>
<feature type="binding site" evidence="15">
    <location>
        <position position="1007"/>
    </location>
    <ligand>
        <name>ATP</name>
        <dbReference type="ChEBI" id="CHEBI:30616"/>
    </ligand>
</feature>
<evidence type="ECO:0000259" key="20">
    <source>
        <dbReference type="Pfam" id="PF16209"/>
    </source>
</evidence>
<feature type="binding site" evidence="15">
    <location>
        <position position="568"/>
    </location>
    <ligand>
        <name>ATP</name>
        <dbReference type="ChEBI" id="CHEBI:30616"/>
    </ligand>
</feature>
<feature type="binding site" evidence="15">
    <location>
        <position position="790"/>
    </location>
    <ligand>
        <name>ATP</name>
        <dbReference type="ChEBI" id="CHEBI:30616"/>
    </ligand>
</feature>
<feature type="compositionally biased region" description="Low complexity" evidence="18">
    <location>
        <begin position="839"/>
        <end position="851"/>
    </location>
</feature>
<feature type="binding site" evidence="15">
    <location>
        <position position="1095"/>
    </location>
    <ligand>
        <name>ATP</name>
        <dbReference type="ChEBI" id="CHEBI:30616"/>
    </ligand>
</feature>
<keyword evidence="4 17" id="KW-0812">Transmembrane</keyword>
<evidence type="ECO:0000256" key="10">
    <source>
        <dbReference type="ARBA" id="ARBA00022989"/>
    </source>
</evidence>
<feature type="binding site" evidence="15">
    <location>
        <position position="722"/>
    </location>
    <ligand>
        <name>ATP</name>
        <dbReference type="ChEBI" id="CHEBI:30616"/>
    </ligand>
</feature>
<feature type="compositionally biased region" description="Basic and acidic residues" evidence="18">
    <location>
        <begin position="110"/>
        <end position="124"/>
    </location>
</feature>
<feature type="binding site" evidence="16">
    <location>
        <position position="568"/>
    </location>
    <ligand>
        <name>Mg(2+)</name>
        <dbReference type="ChEBI" id="CHEBI:18420"/>
    </ligand>
</feature>
<dbReference type="GO" id="GO:0140326">
    <property type="term" value="F:ATPase-coupled intramembrane lipid transporter activity"/>
    <property type="evidence" value="ECO:0007669"/>
    <property type="project" value="UniProtKB-EC"/>
</dbReference>
<feature type="compositionally biased region" description="Basic and acidic residues" evidence="18">
    <location>
        <begin position="177"/>
        <end position="190"/>
    </location>
</feature>
<keyword evidence="23" id="KW-1185">Reference proteome</keyword>
<accession>A0A1E1LTC0</accession>
<evidence type="ECO:0000256" key="2">
    <source>
        <dbReference type="ARBA" id="ARBA00004308"/>
    </source>
</evidence>
<evidence type="ECO:0000256" key="6">
    <source>
        <dbReference type="ARBA" id="ARBA00022741"/>
    </source>
</evidence>
<dbReference type="EC" id="7.6.2.1" evidence="17"/>
<dbReference type="InterPro" id="IPR059000">
    <property type="entry name" value="ATPase_P-type_domA"/>
</dbReference>
<comment type="subcellular location">
    <subcellularLocation>
        <location evidence="2">Endomembrane system</location>
    </subcellularLocation>
    <subcellularLocation>
        <location evidence="1 17">Membrane</location>
        <topology evidence="1 17">Multi-pass membrane protein</topology>
    </subcellularLocation>
</comment>
<feature type="transmembrane region" description="Helical" evidence="17">
    <location>
        <begin position="1373"/>
        <end position="1391"/>
    </location>
</feature>
<keyword evidence="10 17" id="KW-1133">Transmembrane helix</keyword>
<dbReference type="InterPro" id="IPR008250">
    <property type="entry name" value="ATPase_P-typ_transduc_dom_A_sf"/>
</dbReference>
<dbReference type="Gene3D" id="3.40.1110.10">
    <property type="entry name" value="Calcium-transporting ATPase, cytoplasmic domain N"/>
    <property type="match status" value="2"/>
</dbReference>
<dbReference type="Pfam" id="PF13246">
    <property type="entry name" value="Cation_ATPase"/>
    <property type="match status" value="1"/>
</dbReference>
<comment type="catalytic activity">
    <reaction evidence="12 17">
        <text>ATP + H2O + phospholipidSide 1 = ADP + phosphate + phospholipidSide 2.</text>
        <dbReference type="EC" id="7.6.2.1"/>
    </reaction>
</comment>
<keyword evidence="11 17" id="KW-0472">Membrane</keyword>
<dbReference type="SUPFAM" id="SSF81653">
    <property type="entry name" value="Calcium ATPase, transduction domain A"/>
    <property type="match status" value="1"/>
</dbReference>
<evidence type="ECO:0000259" key="19">
    <source>
        <dbReference type="Pfam" id="PF00122"/>
    </source>
</evidence>
<evidence type="ECO:0000256" key="12">
    <source>
        <dbReference type="ARBA" id="ARBA00034036"/>
    </source>
</evidence>
<dbReference type="PANTHER" id="PTHR24092:SF174">
    <property type="entry name" value="PHOSPHOLIPID-TRANSPORTING ATPASE DNF3-RELATED"/>
    <property type="match status" value="1"/>
</dbReference>
<feature type="binding site" evidence="15">
    <location>
        <position position="927"/>
    </location>
    <ligand>
        <name>ATP</name>
        <dbReference type="ChEBI" id="CHEBI:30616"/>
    </ligand>
</feature>
<dbReference type="FunFam" id="3.40.50.1000:FF:000172">
    <property type="entry name" value="Phospholipid-transporting ATPase"/>
    <property type="match status" value="1"/>
</dbReference>
<dbReference type="InterPro" id="IPR023299">
    <property type="entry name" value="ATPase_P-typ_cyto_dom_N"/>
</dbReference>
<dbReference type="STRING" id="914237.A0A1E1LTC0"/>
<dbReference type="SFLD" id="SFLDG00002">
    <property type="entry name" value="C1.7:_P-type_atpase_like"/>
    <property type="match status" value="1"/>
</dbReference>
<organism evidence="22 23">
    <name type="scientific">Rhynchosporium graminicola</name>
    <dbReference type="NCBI Taxonomy" id="2792576"/>
    <lineage>
        <taxon>Eukaryota</taxon>
        <taxon>Fungi</taxon>
        <taxon>Dikarya</taxon>
        <taxon>Ascomycota</taxon>
        <taxon>Pezizomycotina</taxon>
        <taxon>Leotiomycetes</taxon>
        <taxon>Helotiales</taxon>
        <taxon>Ploettnerulaceae</taxon>
        <taxon>Rhynchosporium</taxon>
    </lineage>
</organism>
<evidence type="ECO:0000313" key="22">
    <source>
        <dbReference type="EMBL" id="CZT13770.1"/>
    </source>
</evidence>
<dbReference type="FunCoup" id="A0A1E1LTC0">
    <property type="interactions" value="28"/>
</dbReference>
<feature type="binding site" evidence="15">
    <location>
        <position position="1125"/>
    </location>
    <ligand>
        <name>ATP</name>
        <dbReference type="ChEBI" id="CHEBI:30616"/>
    </ligand>
</feature>
<dbReference type="Pfam" id="PF00122">
    <property type="entry name" value="E1-E2_ATPase"/>
    <property type="match status" value="1"/>
</dbReference>
<feature type="binding site" evidence="16">
    <location>
        <position position="1126"/>
    </location>
    <ligand>
        <name>Mg(2+)</name>
        <dbReference type="ChEBI" id="CHEBI:18420"/>
    </ligand>
</feature>
<evidence type="ECO:0000256" key="9">
    <source>
        <dbReference type="ARBA" id="ARBA00022967"/>
    </source>
</evidence>
<feature type="binding site" evidence="15">
    <location>
        <position position="1126"/>
    </location>
    <ligand>
        <name>ATP</name>
        <dbReference type="ChEBI" id="CHEBI:30616"/>
    </ligand>
</feature>
<feature type="binding site" evidence="16">
    <location>
        <position position="570"/>
    </location>
    <ligand>
        <name>Mg(2+)</name>
        <dbReference type="ChEBI" id="CHEBI:18420"/>
    </ligand>
</feature>
<dbReference type="InterPro" id="IPR023298">
    <property type="entry name" value="ATPase_P-typ_TM_dom_sf"/>
</dbReference>
<feature type="domain" description="P-type ATPase C-terminal" evidence="21">
    <location>
        <begin position="1148"/>
        <end position="1402"/>
    </location>
</feature>
<feature type="binding site" evidence="15">
    <location>
        <position position="1009"/>
    </location>
    <ligand>
        <name>ATP</name>
        <dbReference type="ChEBI" id="CHEBI:30616"/>
    </ligand>
</feature>
<feature type="active site" description="4-aspartylphosphate intermediate" evidence="14">
    <location>
        <position position="568"/>
    </location>
</feature>
<dbReference type="InterPro" id="IPR023214">
    <property type="entry name" value="HAD_sf"/>
</dbReference>
<dbReference type="GO" id="GO:0006892">
    <property type="term" value="P:post-Golgi vesicle-mediated transport"/>
    <property type="evidence" value="ECO:0007669"/>
    <property type="project" value="TreeGrafter"/>
</dbReference>
<comment type="cofactor">
    <cofactor evidence="16">
        <name>Mg(2+)</name>
        <dbReference type="ChEBI" id="CHEBI:18420"/>
    </cofactor>
</comment>
<dbReference type="NCBIfam" id="TIGR01494">
    <property type="entry name" value="ATPase_P-type"/>
    <property type="match status" value="2"/>
</dbReference>
<dbReference type="GO" id="GO:0016887">
    <property type="term" value="F:ATP hydrolysis activity"/>
    <property type="evidence" value="ECO:0007669"/>
    <property type="project" value="InterPro"/>
</dbReference>
<evidence type="ECO:0000256" key="13">
    <source>
        <dbReference type="ARBA" id="ARBA00049128"/>
    </source>
</evidence>
<name>A0A1E1LTC0_9HELO</name>
<keyword evidence="7 15" id="KW-0067">ATP-binding</keyword>
<dbReference type="SUPFAM" id="SSF81665">
    <property type="entry name" value="Calcium ATPase, transmembrane domain M"/>
    <property type="match status" value="1"/>
</dbReference>
<dbReference type="PRINTS" id="PR00119">
    <property type="entry name" value="CATATPASE"/>
</dbReference>
<evidence type="ECO:0000256" key="18">
    <source>
        <dbReference type="SAM" id="MobiDB-lite"/>
    </source>
</evidence>
<feature type="transmembrane region" description="Helical" evidence="17">
    <location>
        <begin position="1211"/>
        <end position="1232"/>
    </location>
</feature>
<evidence type="ECO:0000256" key="16">
    <source>
        <dbReference type="PIRSR" id="PIRSR606539-3"/>
    </source>
</evidence>
<evidence type="ECO:0000256" key="7">
    <source>
        <dbReference type="ARBA" id="ARBA00022840"/>
    </source>
</evidence>
<feature type="transmembrane region" description="Helical" evidence="17">
    <location>
        <begin position="1262"/>
        <end position="1287"/>
    </location>
</feature>
<feature type="region of interest" description="Disordered" evidence="18">
    <location>
        <begin position="811"/>
        <end position="864"/>
    </location>
</feature>
<dbReference type="NCBIfam" id="TIGR01652">
    <property type="entry name" value="ATPase-Plipid"/>
    <property type="match status" value="2"/>
</dbReference>
<feature type="binding site" evidence="15">
    <location>
        <position position="767"/>
    </location>
    <ligand>
        <name>ATP</name>
        <dbReference type="ChEBI" id="CHEBI:30616"/>
    </ligand>
</feature>
<comment type="similarity">
    <text evidence="3 17">Belongs to the cation transport ATPase (P-type) (TC 3.A.3) family. Type IV subfamily.</text>
</comment>
<evidence type="ECO:0000256" key="15">
    <source>
        <dbReference type="PIRSR" id="PIRSR606539-2"/>
    </source>
</evidence>
<evidence type="ECO:0000256" key="14">
    <source>
        <dbReference type="PIRSR" id="PIRSR606539-1"/>
    </source>
</evidence>
<keyword evidence="5 16" id="KW-0479">Metal-binding</keyword>
<dbReference type="InterPro" id="IPR018303">
    <property type="entry name" value="ATPase_P-typ_P_site"/>
</dbReference>
<dbReference type="GO" id="GO:0032456">
    <property type="term" value="P:endocytic recycling"/>
    <property type="evidence" value="ECO:0007669"/>
    <property type="project" value="TreeGrafter"/>
</dbReference>
<evidence type="ECO:0000256" key="5">
    <source>
        <dbReference type="ARBA" id="ARBA00022723"/>
    </source>
</evidence>
<dbReference type="SFLD" id="SFLDF00027">
    <property type="entry name" value="p-type_atpase"/>
    <property type="match status" value="1"/>
</dbReference>
<feature type="transmembrane region" description="Helical" evidence="17">
    <location>
        <begin position="1299"/>
        <end position="1320"/>
    </location>
</feature>
<dbReference type="Gene3D" id="2.70.150.10">
    <property type="entry name" value="Calcium-transporting ATPase, cytoplasmic transduction domain A"/>
    <property type="match status" value="1"/>
</dbReference>
<dbReference type="GO" id="GO:0005524">
    <property type="term" value="F:ATP binding"/>
    <property type="evidence" value="ECO:0007669"/>
    <property type="project" value="UniProtKB-UniRule"/>
</dbReference>
<dbReference type="InterPro" id="IPR032631">
    <property type="entry name" value="P-type_ATPase_N"/>
</dbReference>
<keyword evidence="9 17" id="KW-1278">Translocase</keyword>
<dbReference type="InterPro" id="IPR044492">
    <property type="entry name" value="P_typ_ATPase_HD_dom"/>
</dbReference>
<dbReference type="GO" id="GO:0000287">
    <property type="term" value="F:magnesium ion binding"/>
    <property type="evidence" value="ECO:0007669"/>
    <property type="project" value="UniProtKB-UniRule"/>
</dbReference>
<feature type="domain" description="P-type ATPase A" evidence="19">
    <location>
        <begin position="290"/>
        <end position="361"/>
    </location>
</feature>
<dbReference type="SFLD" id="SFLDS00003">
    <property type="entry name" value="Haloacid_Dehalogenase"/>
    <property type="match status" value="1"/>
</dbReference>
<dbReference type="InterPro" id="IPR001757">
    <property type="entry name" value="P_typ_ATPase"/>
</dbReference>
<dbReference type="Pfam" id="PF16209">
    <property type="entry name" value="PhoLip_ATPase_N"/>
    <property type="match status" value="1"/>
</dbReference>
<reference evidence="23" key="1">
    <citation type="submission" date="2016-03" db="EMBL/GenBank/DDBJ databases">
        <authorList>
            <person name="Ploux O."/>
        </authorList>
    </citation>
    <scope>NUCLEOTIDE SEQUENCE [LARGE SCALE GENOMIC DNA]</scope>
    <source>
        <strain evidence="23">UK7</strain>
    </source>
</reference>
<dbReference type="Pfam" id="PF16212">
    <property type="entry name" value="PhoLip_ATPase_C"/>
    <property type="match status" value="1"/>
</dbReference>